<proteinExistence type="predicted"/>
<evidence type="ECO:0000313" key="3">
    <source>
        <dbReference type="Proteomes" id="UP000290649"/>
    </source>
</evidence>
<dbReference type="Proteomes" id="UP000290649">
    <property type="component" value="Unassembled WGS sequence"/>
</dbReference>
<dbReference type="GO" id="GO:0016747">
    <property type="term" value="F:acyltransferase activity, transferring groups other than amino-acyl groups"/>
    <property type="evidence" value="ECO:0007669"/>
    <property type="project" value="InterPro"/>
</dbReference>
<sequence length="257" mass="29790">MTLLEKIFQMEVEYVKLFSEVKEEVSALVFTDVHLPDMYNHNFSLYPSNDGLIEYINNELKKEEVKNKGFLRVVTHDTANATAISELLVKPEISTFDLMYIESVKYSEMQGNPNCSVLCADNNTVLDDGMKVDVLANQEAMGVDFAKRRIARKALEYKSLDKPIQLFVCYHEDRPVGNIEYIPFDDIVKLEDFDILEEYQRKGFGTTVLKHLLEKAYHDNIEYAYLITDSQDTAKEMYEKCGLKKIGEKTELFFRLK</sequence>
<comment type="caution">
    <text evidence="2">The sequence shown here is derived from an EMBL/GenBank/DDBJ whole genome shotgun (WGS) entry which is preliminary data.</text>
</comment>
<organism evidence="2 3">
    <name type="scientific">Anaerobacillus alkaliphilus</name>
    <dbReference type="NCBI Taxonomy" id="1548597"/>
    <lineage>
        <taxon>Bacteria</taxon>
        <taxon>Bacillati</taxon>
        <taxon>Bacillota</taxon>
        <taxon>Bacilli</taxon>
        <taxon>Bacillales</taxon>
        <taxon>Bacillaceae</taxon>
        <taxon>Anaerobacillus</taxon>
    </lineage>
</organism>
<reference evidence="2 3" key="1">
    <citation type="journal article" date="2019" name="Int. J. Syst. Evol. Microbiol.">
        <title>Anaerobacillus alkaliphilus sp. nov., a novel alkaliphilic and moderately halophilic bacterium.</title>
        <authorList>
            <person name="Borsodi A.K."/>
            <person name="Aszalos J.M."/>
            <person name="Bihari P."/>
            <person name="Nagy I."/>
            <person name="Schumann P."/>
            <person name="Sproer C."/>
            <person name="Kovacs A.L."/>
            <person name="Boka K."/>
            <person name="Dobosy P."/>
            <person name="Ovari M."/>
            <person name="Szili-Kovacs T."/>
            <person name="Toth E."/>
        </authorList>
    </citation>
    <scope>NUCLEOTIDE SEQUENCE [LARGE SCALE GENOMIC DNA]</scope>
    <source>
        <strain evidence="2 3">B16-10</strain>
    </source>
</reference>
<accession>A0A4Q0VP98</accession>
<gene>
    <name evidence="2" type="ORF">DS745_23685</name>
</gene>
<dbReference type="PROSITE" id="PS51186">
    <property type="entry name" value="GNAT"/>
    <property type="match status" value="1"/>
</dbReference>
<dbReference type="Gene3D" id="3.40.630.30">
    <property type="match status" value="1"/>
</dbReference>
<keyword evidence="2" id="KW-0808">Transferase</keyword>
<evidence type="ECO:0000313" key="2">
    <source>
        <dbReference type="EMBL" id="RXI96702.1"/>
    </source>
</evidence>
<dbReference type="RefSeq" id="WP_129080670.1">
    <property type="nucleotide sequence ID" value="NZ_QOUX01000047.1"/>
</dbReference>
<dbReference type="InterPro" id="IPR000182">
    <property type="entry name" value="GNAT_dom"/>
</dbReference>
<dbReference type="SUPFAM" id="SSF55729">
    <property type="entry name" value="Acyl-CoA N-acyltransferases (Nat)"/>
    <property type="match status" value="1"/>
</dbReference>
<dbReference type="EMBL" id="QOUX01000047">
    <property type="protein sequence ID" value="RXI96702.1"/>
    <property type="molecule type" value="Genomic_DNA"/>
</dbReference>
<feature type="domain" description="N-acetyltransferase" evidence="1">
    <location>
        <begin position="124"/>
        <end position="257"/>
    </location>
</feature>
<name>A0A4Q0VP98_9BACI</name>
<protein>
    <submittedName>
        <fullName evidence="2">GNAT family N-acetyltransferase</fullName>
    </submittedName>
</protein>
<dbReference type="InterPro" id="IPR016181">
    <property type="entry name" value="Acyl_CoA_acyltransferase"/>
</dbReference>
<dbReference type="CDD" id="cd04301">
    <property type="entry name" value="NAT_SF"/>
    <property type="match status" value="1"/>
</dbReference>
<dbReference type="OrthoDB" id="2463977at2"/>
<keyword evidence="3" id="KW-1185">Reference proteome</keyword>
<dbReference type="Pfam" id="PF00583">
    <property type="entry name" value="Acetyltransf_1"/>
    <property type="match status" value="1"/>
</dbReference>
<evidence type="ECO:0000259" key="1">
    <source>
        <dbReference type="PROSITE" id="PS51186"/>
    </source>
</evidence>
<dbReference type="AlphaFoldDB" id="A0A4Q0VP98"/>